<accession>A0ABD3V6Z7</accession>
<feature type="compositionally biased region" description="Polar residues" evidence="1">
    <location>
        <begin position="352"/>
        <end position="361"/>
    </location>
</feature>
<feature type="compositionally biased region" description="Acidic residues" evidence="1">
    <location>
        <begin position="302"/>
        <end position="313"/>
    </location>
</feature>
<proteinExistence type="predicted"/>
<keyword evidence="3" id="KW-1185">Reference proteome</keyword>
<feature type="compositionally biased region" description="Basic and acidic residues" evidence="1">
    <location>
        <begin position="7"/>
        <end position="23"/>
    </location>
</feature>
<feature type="region of interest" description="Disordered" evidence="1">
    <location>
        <begin position="1"/>
        <end position="28"/>
    </location>
</feature>
<feature type="compositionally biased region" description="Acidic residues" evidence="1">
    <location>
        <begin position="184"/>
        <end position="193"/>
    </location>
</feature>
<name>A0ABD3V6Z7_SINWO</name>
<feature type="compositionally biased region" description="Acidic residues" evidence="1">
    <location>
        <begin position="273"/>
        <end position="285"/>
    </location>
</feature>
<dbReference type="AlphaFoldDB" id="A0ABD3V6Z7"/>
<protein>
    <recommendedName>
        <fullName evidence="4">Dentin sialophosphoprotein</fullName>
    </recommendedName>
</protein>
<evidence type="ECO:0000256" key="1">
    <source>
        <dbReference type="SAM" id="MobiDB-lite"/>
    </source>
</evidence>
<feature type="compositionally biased region" description="Acidic residues" evidence="1">
    <location>
        <begin position="210"/>
        <end position="221"/>
    </location>
</feature>
<feature type="region of interest" description="Disordered" evidence="1">
    <location>
        <begin position="410"/>
        <end position="436"/>
    </location>
</feature>
<gene>
    <name evidence="2" type="ORF">ACJMK2_012062</name>
</gene>
<feature type="region of interest" description="Disordered" evidence="1">
    <location>
        <begin position="134"/>
        <end position="362"/>
    </location>
</feature>
<organism evidence="2 3">
    <name type="scientific">Sinanodonta woodiana</name>
    <name type="common">Chinese pond mussel</name>
    <name type="synonym">Anodonta woodiana</name>
    <dbReference type="NCBI Taxonomy" id="1069815"/>
    <lineage>
        <taxon>Eukaryota</taxon>
        <taxon>Metazoa</taxon>
        <taxon>Spiralia</taxon>
        <taxon>Lophotrochozoa</taxon>
        <taxon>Mollusca</taxon>
        <taxon>Bivalvia</taxon>
        <taxon>Autobranchia</taxon>
        <taxon>Heteroconchia</taxon>
        <taxon>Palaeoheterodonta</taxon>
        <taxon>Unionida</taxon>
        <taxon>Unionoidea</taxon>
        <taxon>Unionidae</taxon>
        <taxon>Unioninae</taxon>
        <taxon>Sinanodonta</taxon>
    </lineage>
</organism>
<comment type="caution">
    <text evidence="2">The sequence shown here is derived from an EMBL/GenBank/DDBJ whole genome shotgun (WGS) entry which is preliminary data.</text>
</comment>
<evidence type="ECO:0000313" key="3">
    <source>
        <dbReference type="Proteomes" id="UP001634394"/>
    </source>
</evidence>
<evidence type="ECO:0000313" key="2">
    <source>
        <dbReference type="EMBL" id="KAL3857387.1"/>
    </source>
</evidence>
<feature type="compositionally biased region" description="Basic and acidic residues" evidence="1">
    <location>
        <begin position="243"/>
        <end position="257"/>
    </location>
</feature>
<dbReference type="Proteomes" id="UP001634394">
    <property type="component" value="Unassembled WGS sequence"/>
</dbReference>
<reference evidence="2 3" key="1">
    <citation type="submission" date="2024-11" db="EMBL/GenBank/DDBJ databases">
        <title>Chromosome-level genome assembly of the freshwater bivalve Anodonta woodiana.</title>
        <authorList>
            <person name="Chen X."/>
        </authorList>
    </citation>
    <scope>NUCLEOTIDE SEQUENCE [LARGE SCALE GENOMIC DNA]</scope>
    <source>
        <strain evidence="2">MN2024</strain>
        <tissue evidence="2">Gills</tissue>
    </source>
</reference>
<sequence>MIINEQNEDKNTTEKQKTTKYTDDNMDNPTRWKPGTDIDSIVDSFGRNSHITCMDGMTSITPNSTGSVNVEQVKFESNIENDIVGEIFRHEDMIVDEYDHLASEGNSLNFGSLKAGDNGADYDDDALLSDLYVSSTSDSDSESDNESKIVIDDRTSWQRGTKRREHKSGLPGRFKRQKIHNDSDDSGSDVSESDSDKVDTCLVAQNEITFNDDDSDNSDSDSYDRDHLNNSSTISSFPHFGNNKKETGASKTAEDKSGLPGRFKRLKIHNDSDDSDDSGSDESESDSDKVDTSVVPQNEINSSDDDTEDSDSDSFDKNDSNISSIGSNASQCGNYKKKTSASETRYKLGDSSDMTNISDDSPIQPFEKLNTIVSVDNDDYRLSELVSTYDKEQPDTDVLDIMVNEDEDNFTDFSDSDYSDDEDSSDNSSDEETEKVLTAGRRLPLIPRRMSVLPPLRMILLKYRMIRNAKKYRLSCCHLSCWRDWPILKIIKAMFDYEL</sequence>
<feature type="compositionally biased region" description="Basic and acidic residues" evidence="1">
    <location>
        <begin position="145"/>
        <end position="156"/>
    </location>
</feature>
<dbReference type="EMBL" id="JBJQND010000013">
    <property type="protein sequence ID" value="KAL3857387.1"/>
    <property type="molecule type" value="Genomic_DNA"/>
</dbReference>
<feature type="compositionally biased region" description="Acidic residues" evidence="1">
    <location>
        <begin position="410"/>
        <end position="433"/>
    </location>
</feature>
<evidence type="ECO:0008006" key="4">
    <source>
        <dbReference type="Google" id="ProtNLM"/>
    </source>
</evidence>